<dbReference type="Gene3D" id="3.30.70.270">
    <property type="match status" value="1"/>
</dbReference>
<evidence type="ECO:0000313" key="3">
    <source>
        <dbReference type="EMBL" id="TDP13147.1"/>
    </source>
</evidence>
<dbReference type="InterPro" id="IPR043128">
    <property type="entry name" value="Rev_trsase/Diguanyl_cyclase"/>
</dbReference>
<keyword evidence="4" id="KW-1185">Reference proteome</keyword>
<dbReference type="SUPFAM" id="SSF55073">
    <property type="entry name" value="Nucleotide cyclase"/>
    <property type="match status" value="1"/>
</dbReference>
<proteinExistence type="predicted"/>
<dbReference type="InterPro" id="IPR029787">
    <property type="entry name" value="Nucleotide_cyclase"/>
</dbReference>
<feature type="transmembrane region" description="Helical" evidence="1">
    <location>
        <begin position="130"/>
        <end position="146"/>
    </location>
</feature>
<sequence>MAPMSLLKLLRAGLLPARAPMPLLAPVLGLRHFGHGLLLLAALLLLPYALLGTPRPLAQWRWMDVLGEGGMSLMVAVWLAYLRAARPAGPVTDRLCLGMAGMLLGGYVDLLDEFWLLPKAMVWDNWLESLLTPLGMAVLTWGLHLWRQEQLALNRQLGTRERLFRDHRRIDTLTQLGDAAYMAAQIELERQAGRGGHLCMLGWPGFEAAVARQQGLAAADQLLRNAGSLLALHLAPGELLCRYAGDRFVLLLPAQQGGAARARAELLRRALQDWAQGPALTPCLVGLDLAPDDRLAPEQRLQQLASGLHGA</sequence>
<dbReference type="Pfam" id="PF00990">
    <property type="entry name" value="GGDEF"/>
    <property type="match status" value="1"/>
</dbReference>
<dbReference type="AlphaFoldDB" id="A0A4V3CKA6"/>
<evidence type="ECO:0000256" key="1">
    <source>
        <dbReference type="SAM" id="Phobius"/>
    </source>
</evidence>
<protein>
    <submittedName>
        <fullName evidence="3">GGDEF domain-containing protein</fullName>
    </submittedName>
</protein>
<comment type="caution">
    <text evidence="3">The sequence shown here is derived from an EMBL/GenBank/DDBJ whole genome shotgun (WGS) entry which is preliminary data.</text>
</comment>
<dbReference type="InterPro" id="IPR000160">
    <property type="entry name" value="GGDEF_dom"/>
</dbReference>
<keyword evidence="1" id="KW-0472">Membrane</keyword>
<accession>A0A4V3CKA6</accession>
<dbReference type="Proteomes" id="UP000295357">
    <property type="component" value="Unassembled WGS sequence"/>
</dbReference>
<dbReference type="PROSITE" id="PS50887">
    <property type="entry name" value="GGDEF"/>
    <property type="match status" value="1"/>
</dbReference>
<reference evidence="3 4" key="1">
    <citation type="submission" date="2019-03" db="EMBL/GenBank/DDBJ databases">
        <title>Genomic Encyclopedia of Type Strains, Phase IV (KMG-IV): sequencing the most valuable type-strain genomes for metagenomic binning, comparative biology and taxonomic classification.</title>
        <authorList>
            <person name="Goeker M."/>
        </authorList>
    </citation>
    <scope>NUCLEOTIDE SEQUENCE [LARGE SCALE GENOMIC DNA]</scope>
    <source>
        <strain evidence="3 4">DSM 25082</strain>
    </source>
</reference>
<keyword evidence="1" id="KW-0812">Transmembrane</keyword>
<gene>
    <name evidence="3" type="ORF">DFR39_101621</name>
</gene>
<feature type="transmembrane region" description="Helical" evidence="1">
    <location>
        <begin position="94"/>
        <end position="110"/>
    </location>
</feature>
<dbReference type="SMART" id="SM00267">
    <property type="entry name" value="GGDEF"/>
    <property type="match status" value="1"/>
</dbReference>
<name>A0A4V3CKA6_9BURK</name>
<feature type="domain" description="GGDEF" evidence="2">
    <location>
        <begin position="194"/>
        <end position="311"/>
    </location>
</feature>
<feature type="transmembrane region" description="Helical" evidence="1">
    <location>
        <begin position="62"/>
        <end position="82"/>
    </location>
</feature>
<keyword evidence="1" id="KW-1133">Transmembrane helix</keyword>
<evidence type="ECO:0000313" key="4">
    <source>
        <dbReference type="Proteomes" id="UP000295357"/>
    </source>
</evidence>
<organism evidence="3 4">
    <name type="scientific">Roseateles asaccharophilus</name>
    <dbReference type="NCBI Taxonomy" id="582607"/>
    <lineage>
        <taxon>Bacteria</taxon>
        <taxon>Pseudomonadati</taxon>
        <taxon>Pseudomonadota</taxon>
        <taxon>Betaproteobacteria</taxon>
        <taxon>Burkholderiales</taxon>
        <taxon>Sphaerotilaceae</taxon>
        <taxon>Roseateles</taxon>
    </lineage>
</organism>
<dbReference type="EMBL" id="SNXE01000001">
    <property type="protein sequence ID" value="TDP13147.1"/>
    <property type="molecule type" value="Genomic_DNA"/>
</dbReference>
<evidence type="ECO:0000259" key="2">
    <source>
        <dbReference type="PROSITE" id="PS50887"/>
    </source>
</evidence>